<evidence type="ECO:0000313" key="2">
    <source>
        <dbReference type="Proteomes" id="UP000245119"/>
    </source>
</evidence>
<evidence type="ECO:0000313" key="1">
    <source>
        <dbReference type="EMBL" id="PVD28280.1"/>
    </source>
</evidence>
<gene>
    <name evidence="1" type="ORF">C0Q70_10867</name>
</gene>
<organism evidence="1 2">
    <name type="scientific">Pomacea canaliculata</name>
    <name type="common">Golden apple snail</name>
    <dbReference type="NCBI Taxonomy" id="400727"/>
    <lineage>
        <taxon>Eukaryota</taxon>
        <taxon>Metazoa</taxon>
        <taxon>Spiralia</taxon>
        <taxon>Lophotrochozoa</taxon>
        <taxon>Mollusca</taxon>
        <taxon>Gastropoda</taxon>
        <taxon>Caenogastropoda</taxon>
        <taxon>Architaenioglossa</taxon>
        <taxon>Ampullarioidea</taxon>
        <taxon>Ampullariidae</taxon>
        <taxon>Pomacea</taxon>
    </lineage>
</organism>
<keyword evidence="2" id="KW-1185">Reference proteome</keyword>
<sequence length="232" mass="25688">MAPVTEPGYGIEITQNITHLLSQILWILAVTIATVTHLWQSSFALLTTPLWKDLVDDLPVLPLPEDFSSPEDHHDKRSICTMSSCGGTKNVTLYKEVARYYKRLFYSTHDIFRLNCEANPWKCMRLSEKGALSLINPTTLGNSDFDQCCRTIRVFQTYSGTMTTSTGVQCNVLTLNNSFQVVHVGTCDTSSANGCSGTCRQEMSKVSLLCVRGGSVEFNLFDVPSYCSCKAG</sequence>
<dbReference type="Proteomes" id="UP000245119">
    <property type="component" value="Linkage Group LG6"/>
</dbReference>
<accession>A0A2T7P4E4</accession>
<dbReference type="AlphaFoldDB" id="A0A2T7P4E4"/>
<dbReference type="EMBL" id="PZQS01000006">
    <property type="protein sequence ID" value="PVD28280.1"/>
    <property type="molecule type" value="Genomic_DNA"/>
</dbReference>
<proteinExistence type="predicted"/>
<name>A0A2T7P4E4_POMCA</name>
<protein>
    <submittedName>
        <fullName evidence="1">Uncharacterized protein</fullName>
    </submittedName>
</protein>
<comment type="caution">
    <text evidence="1">The sequence shown here is derived from an EMBL/GenBank/DDBJ whole genome shotgun (WGS) entry which is preliminary data.</text>
</comment>
<reference evidence="1 2" key="1">
    <citation type="submission" date="2018-04" db="EMBL/GenBank/DDBJ databases">
        <title>The genome of golden apple snail Pomacea canaliculata provides insight into stress tolerance and invasive adaptation.</title>
        <authorList>
            <person name="Liu C."/>
            <person name="Liu B."/>
            <person name="Ren Y."/>
            <person name="Zhang Y."/>
            <person name="Wang H."/>
            <person name="Li S."/>
            <person name="Jiang F."/>
            <person name="Yin L."/>
            <person name="Zhang G."/>
            <person name="Qian W."/>
            <person name="Fan W."/>
        </authorList>
    </citation>
    <scope>NUCLEOTIDE SEQUENCE [LARGE SCALE GENOMIC DNA]</scope>
    <source>
        <strain evidence="1">SZHN2017</strain>
        <tissue evidence="1">Muscle</tissue>
    </source>
</reference>
<dbReference type="OrthoDB" id="6143391at2759"/>